<feature type="chain" id="PRO_5003707780" evidence="1">
    <location>
        <begin position="25"/>
        <end position="94"/>
    </location>
</feature>
<dbReference type="EMBL" id="CP003523">
    <property type="protein sequence ID" value="AFN83130.1"/>
    <property type="molecule type" value="Genomic_DNA"/>
</dbReference>
<organism evidence="2 3">
    <name type="scientific">Encephalitozoon romaleae (strain SJ-2008)</name>
    <name type="common">Microsporidian parasite</name>
    <dbReference type="NCBI Taxonomy" id="1178016"/>
    <lineage>
        <taxon>Eukaryota</taxon>
        <taxon>Fungi</taxon>
        <taxon>Fungi incertae sedis</taxon>
        <taxon>Microsporidia</taxon>
        <taxon>Unikaryonidae</taxon>
        <taxon>Encephalitozoon</taxon>
    </lineage>
</organism>
<dbReference type="RefSeq" id="XP_009264627.1">
    <property type="nucleotide sequence ID" value="XM_009266352.1"/>
</dbReference>
<dbReference type="GeneID" id="20521433"/>
<dbReference type="KEGG" id="ero:EROM_060360"/>
<evidence type="ECO:0000313" key="3">
    <source>
        <dbReference type="Proteomes" id="UP000010094"/>
    </source>
</evidence>
<sequence>MSLSFSFLLTSSASLFHCLSVLTGIPNILRARASISLSPISDLLFFIFKSFHINSSSFIAIFSRPVNATSMDRSISVLAMDSWPTNVATVIYIQ</sequence>
<name>I7AEQ8_ENCRO</name>
<accession>I7AEQ8</accession>
<evidence type="ECO:0000256" key="1">
    <source>
        <dbReference type="SAM" id="SignalP"/>
    </source>
</evidence>
<proteinExistence type="predicted"/>
<keyword evidence="3" id="KW-1185">Reference proteome</keyword>
<gene>
    <name evidence="2" type="ordered locus">EROM_060360</name>
</gene>
<keyword evidence="1" id="KW-0732">Signal</keyword>
<reference evidence="2 3" key="1">
    <citation type="journal article" date="2012" name="Proc. Natl. Acad. Sci. U.S.A.">
        <title>Gain and loss of multiple functionally related, horizontally transferred genes in the reduced genomes of two microsporidian parasites.</title>
        <authorList>
            <person name="Pombert J.-F."/>
            <person name="Selman M."/>
            <person name="Burki F."/>
            <person name="Bardell F.T."/>
            <person name="Farinelli L."/>
            <person name="Solter L.F."/>
            <person name="Whitman D.W."/>
            <person name="Weiss L.M."/>
            <person name="Corradi N."/>
            <person name="Keeling P.J."/>
        </authorList>
    </citation>
    <scope>NUCLEOTIDE SEQUENCE [LARGE SCALE GENOMIC DNA]</scope>
    <source>
        <strain evidence="2 3">SJ-2008</strain>
    </source>
</reference>
<dbReference type="VEuPathDB" id="MicrosporidiaDB:EROM_060360"/>
<dbReference type="HOGENOM" id="CLU_2386142_0_0_1"/>
<evidence type="ECO:0000313" key="2">
    <source>
        <dbReference type="EMBL" id="AFN83130.1"/>
    </source>
</evidence>
<dbReference type="AlphaFoldDB" id="I7AEQ8"/>
<protein>
    <submittedName>
        <fullName evidence="2">Ribonuclease Z</fullName>
    </submittedName>
</protein>
<dbReference type="Proteomes" id="UP000010094">
    <property type="component" value="Chromosome VI"/>
</dbReference>
<feature type="signal peptide" evidence="1">
    <location>
        <begin position="1"/>
        <end position="24"/>
    </location>
</feature>